<dbReference type="AlphaFoldDB" id="A0A0G0A9G7"/>
<evidence type="ECO:0000313" key="2">
    <source>
        <dbReference type="Proteomes" id="UP000033995"/>
    </source>
</evidence>
<reference evidence="1 2" key="1">
    <citation type="journal article" date="2015" name="Nature">
        <title>rRNA introns, odd ribosomes, and small enigmatic genomes across a large radiation of phyla.</title>
        <authorList>
            <person name="Brown C.T."/>
            <person name="Hug L.A."/>
            <person name="Thomas B.C."/>
            <person name="Sharon I."/>
            <person name="Castelle C.J."/>
            <person name="Singh A."/>
            <person name="Wilkins M.J."/>
            <person name="Williams K.H."/>
            <person name="Banfield J.F."/>
        </authorList>
    </citation>
    <scope>NUCLEOTIDE SEQUENCE [LARGE SCALE GENOMIC DNA]</scope>
</reference>
<name>A0A0G0A9G7_9BACT</name>
<organism evidence="1 2">
    <name type="scientific">Candidatus Woesebacteria bacterium GW2011_GWA2_33_28</name>
    <dbReference type="NCBI Taxonomy" id="1618561"/>
    <lineage>
        <taxon>Bacteria</taxon>
        <taxon>Candidatus Woeseibacteriota</taxon>
    </lineage>
</organism>
<sequence length="64" mass="7761">MIKKYFIYKARYKAVDETGMIIWLNIDYWNNKFGLSVSNIDLENFARKLLKKKHKVNLVHKMLQ</sequence>
<gene>
    <name evidence="1" type="ORF">UR38_C0002G0089</name>
</gene>
<protein>
    <submittedName>
        <fullName evidence="1">Uncharacterized protein</fullName>
    </submittedName>
</protein>
<dbReference type="Proteomes" id="UP000033995">
    <property type="component" value="Unassembled WGS sequence"/>
</dbReference>
<evidence type="ECO:0000313" key="1">
    <source>
        <dbReference type="EMBL" id="KKP47986.1"/>
    </source>
</evidence>
<proteinExistence type="predicted"/>
<comment type="caution">
    <text evidence="1">The sequence shown here is derived from an EMBL/GenBank/DDBJ whole genome shotgun (WGS) entry which is preliminary data.</text>
</comment>
<dbReference type="EMBL" id="LBOZ01000002">
    <property type="protein sequence ID" value="KKP47986.1"/>
    <property type="molecule type" value="Genomic_DNA"/>
</dbReference>
<accession>A0A0G0A9G7</accession>